<dbReference type="STRING" id="642227.HA49_08700"/>
<accession>A0A095TFG0</accession>
<dbReference type="AlphaFoldDB" id="A0A095TFG0"/>
<keyword evidence="2" id="KW-1185">Reference proteome</keyword>
<gene>
    <name evidence="1" type="ORF">HA49_08700</name>
</gene>
<comment type="caution">
    <text evidence="1">The sequence shown here is derived from an EMBL/GenBank/DDBJ whole genome shotgun (WGS) entry which is preliminary data.</text>
</comment>
<organism evidence="1 2">
    <name type="scientific">Tatumella morbirosei</name>
    <dbReference type="NCBI Taxonomy" id="642227"/>
    <lineage>
        <taxon>Bacteria</taxon>
        <taxon>Pseudomonadati</taxon>
        <taxon>Pseudomonadota</taxon>
        <taxon>Gammaproteobacteria</taxon>
        <taxon>Enterobacterales</taxon>
        <taxon>Erwiniaceae</taxon>
        <taxon>Tatumella</taxon>
    </lineage>
</organism>
<dbReference type="RefSeq" id="WP_038018952.1">
    <property type="nucleotide sequence ID" value="NZ_JPKR02000004.1"/>
</dbReference>
<reference evidence="1" key="1">
    <citation type="submission" date="2014-12" db="EMBL/GenBank/DDBJ databases">
        <title>The draft genome of the Tatumella morbirosei type strain, LMG23360T isolated from pineapple rot.</title>
        <authorList>
            <person name="Smits T.H."/>
            <person name="Palmer M."/>
            <person name="Venter S.N."/>
            <person name="Duffy B."/>
            <person name="Steenkamp E.T."/>
            <person name="Chan W.Y."/>
            <person name="Coutinho T.A."/>
            <person name="Coetzee M.P."/>
            <person name="De Maayer P."/>
        </authorList>
    </citation>
    <scope>NUCLEOTIDE SEQUENCE [LARGE SCALE GENOMIC DNA]</scope>
    <source>
        <strain evidence="1">LMG 23360</strain>
    </source>
</reference>
<evidence type="ECO:0000313" key="1">
    <source>
        <dbReference type="EMBL" id="KGD75294.1"/>
    </source>
</evidence>
<protein>
    <submittedName>
        <fullName evidence="1">Uncharacterized protein</fullName>
    </submittedName>
</protein>
<name>A0A095TFG0_9GAMM</name>
<evidence type="ECO:0000313" key="2">
    <source>
        <dbReference type="Proteomes" id="UP000029577"/>
    </source>
</evidence>
<proteinExistence type="predicted"/>
<dbReference type="Proteomes" id="UP000029577">
    <property type="component" value="Unassembled WGS sequence"/>
</dbReference>
<dbReference type="EMBL" id="JPKR02000004">
    <property type="protein sequence ID" value="KGD75294.1"/>
    <property type="molecule type" value="Genomic_DNA"/>
</dbReference>
<sequence length="158" mass="16207">MSNKVIEAGFGNLLSAISTKTNTASSIYNIVNANKDNASLNDYLKVGVSTSQTAESFLSMMGKKLPLMNIAGKSIPAASVILSMLGVLTDLSSMQTTLESEGKIKTSDIYSALGNVASVASAVALAVAAGAASAPPCAGSCRSINRYCRCAINRQYGG</sequence>